<dbReference type="InterPro" id="IPR045502">
    <property type="entry name" value="DUF6489"/>
</dbReference>
<dbReference type="EMBL" id="BMOV01000002">
    <property type="protein sequence ID" value="GGO07643.1"/>
    <property type="molecule type" value="Genomic_DNA"/>
</dbReference>
<comment type="caution">
    <text evidence="1">The sequence shown here is derived from an EMBL/GenBank/DDBJ whole genome shotgun (WGS) entry which is preliminary data.</text>
</comment>
<keyword evidence="2" id="KW-1185">Reference proteome</keyword>
<accession>A0ABQ2L9D0</accession>
<sequence>MKISMDVDCTPKELRTFFGLPDVEPLQEEILAQMKRRASEGLSPEDMQNLMSAWMTGATTGMEKLQKMMFSAMKPSDKPRG</sequence>
<name>A0ABQ2L9D0_9PROT</name>
<organism evidence="1 2">
    <name type="scientific">Iodidimonas muriae</name>
    <dbReference type="NCBI Taxonomy" id="261467"/>
    <lineage>
        <taxon>Bacteria</taxon>
        <taxon>Pseudomonadati</taxon>
        <taxon>Pseudomonadota</taxon>
        <taxon>Alphaproteobacteria</taxon>
        <taxon>Iodidimonadales</taxon>
        <taxon>Iodidimonadaceae</taxon>
        <taxon>Iodidimonas</taxon>
    </lineage>
</organism>
<reference evidence="2" key="1">
    <citation type="journal article" date="2019" name="Int. J. Syst. Evol. Microbiol.">
        <title>The Global Catalogue of Microorganisms (GCM) 10K type strain sequencing project: providing services to taxonomists for standard genome sequencing and annotation.</title>
        <authorList>
            <consortium name="The Broad Institute Genomics Platform"/>
            <consortium name="The Broad Institute Genome Sequencing Center for Infectious Disease"/>
            <person name="Wu L."/>
            <person name="Ma J."/>
        </authorList>
    </citation>
    <scope>NUCLEOTIDE SEQUENCE [LARGE SCALE GENOMIC DNA]</scope>
    <source>
        <strain evidence="2">JCM 17843</strain>
    </source>
</reference>
<dbReference type="RefSeq" id="WP_150004289.1">
    <property type="nucleotide sequence ID" value="NZ_BMOV01000002.1"/>
</dbReference>
<evidence type="ECO:0000313" key="2">
    <source>
        <dbReference type="Proteomes" id="UP000602381"/>
    </source>
</evidence>
<dbReference type="Proteomes" id="UP000602381">
    <property type="component" value="Unassembled WGS sequence"/>
</dbReference>
<gene>
    <name evidence="1" type="ORF">GCM10007972_07220</name>
</gene>
<protein>
    <submittedName>
        <fullName evidence="1">Uncharacterized protein</fullName>
    </submittedName>
</protein>
<evidence type="ECO:0000313" key="1">
    <source>
        <dbReference type="EMBL" id="GGO07643.1"/>
    </source>
</evidence>
<proteinExistence type="predicted"/>
<dbReference type="Pfam" id="PF20099">
    <property type="entry name" value="DUF6489"/>
    <property type="match status" value="1"/>
</dbReference>